<accession>A0A9D0ZL68</accession>
<protein>
    <submittedName>
        <fullName evidence="2">Uncharacterized protein</fullName>
    </submittedName>
</protein>
<reference evidence="2" key="2">
    <citation type="journal article" date="2021" name="PeerJ">
        <title>Extensive microbial diversity within the chicken gut microbiome revealed by metagenomics and culture.</title>
        <authorList>
            <person name="Gilroy R."/>
            <person name="Ravi A."/>
            <person name="Getino M."/>
            <person name="Pursley I."/>
            <person name="Horton D.L."/>
            <person name="Alikhan N.F."/>
            <person name="Baker D."/>
            <person name="Gharbi K."/>
            <person name="Hall N."/>
            <person name="Watson M."/>
            <person name="Adriaenssens E.M."/>
            <person name="Foster-Nyarko E."/>
            <person name="Jarju S."/>
            <person name="Secka A."/>
            <person name="Antonio M."/>
            <person name="Oren A."/>
            <person name="Chaudhuri R.R."/>
            <person name="La Ragione R."/>
            <person name="Hildebrand F."/>
            <person name="Pallen M.J."/>
        </authorList>
    </citation>
    <scope>NUCLEOTIDE SEQUENCE</scope>
    <source>
        <strain evidence="2">ChiSjej6B24-2974</strain>
    </source>
</reference>
<feature type="region of interest" description="Disordered" evidence="1">
    <location>
        <begin position="191"/>
        <end position="218"/>
    </location>
</feature>
<feature type="region of interest" description="Disordered" evidence="1">
    <location>
        <begin position="1"/>
        <end position="28"/>
    </location>
</feature>
<name>A0A9D0ZL68_9FIRM</name>
<evidence type="ECO:0000313" key="2">
    <source>
        <dbReference type="EMBL" id="HIQ82468.1"/>
    </source>
</evidence>
<sequence length="218" mass="23012">MQANDGGRYTGSSNAYSPNMRRPAGQGDGGKRTALKIAACLLLPPVGLVWIWRTGSFALRGRMITSFFSFAVMLAACLPLFKPANIPTVEPVAVSPVAATHAPEEDAVTALSNIEELLMQQEAAESAALEEGETAPAPESAALTLEQIYNTTVYSVYNNAQYYHVGPTCNGQQNGRSLTIRQALDLGLEPCPDCNPPSTADATDTASADTGTEETATE</sequence>
<dbReference type="Proteomes" id="UP000824260">
    <property type="component" value="Unassembled WGS sequence"/>
</dbReference>
<dbReference type="AlphaFoldDB" id="A0A9D0ZL68"/>
<proteinExistence type="predicted"/>
<dbReference type="EMBL" id="DVFZ01000051">
    <property type="protein sequence ID" value="HIQ82468.1"/>
    <property type="molecule type" value="Genomic_DNA"/>
</dbReference>
<feature type="compositionally biased region" description="Low complexity" evidence="1">
    <location>
        <begin position="199"/>
        <end position="210"/>
    </location>
</feature>
<evidence type="ECO:0000313" key="3">
    <source>
        <dbReference type="Proteomes" id="UP000824260"/>
    </source>
</evidence>
<organism evidence="2 3">
    <name type="scientific">Candidatus Pullichristensenella stercorigallinarum</name>
    <dbReference type="NCBI Taxonomy" id="2840909"/>
    <lineage>
        <taxon>Bacteria</taxon>
        <taxon>Bacillati</taxon>
        <taxon>Bacillota</taxon>
        <taxon>Clostridia</taxon>
        <taxon>Candidatus Pullichristensenella</taxon>
    </lineage>
</organism>
<evidence type="ECO:0000256" key="1">
    <source>
        <dbReference type="SAM" id="MobiDB-lite"/>
    </source>
</evidence>
<reference evidence="2" key="1">
    <citation type="submission" date="2020-10" db="EMBL/GenBank/DDBJ databases">
        <authorList>
            <person name="Gilroy R."/>
        </authorList>
    </citation>
    <scope>NUCLEOTIDE SEQUENCE</scope>
    <source>
        <strain evidence="2">ChiSjej6B24-2974</strain>
    </source>
</reference>
<comment type="caution">
    <text evidence="2">The sequence shown here is derived from an EMBL/GenBank/DDBJ whole genome shotgun (WGS) entry which is preliminary data.</text>
</comment>
<gene>
    <name evidence="2" type="ORF">IAA52_05140</name>
</gene>